<dbReference type="Gene3D" id="1.10.10.10">
    <property type="entry name" value="Winged helix-like DNA-binding domain superfamily/Winged helix DNA-binding domain"/>
    <property type="match status" value="1"/>
</dbReference>
<evidence type="ECO:0000256" key="5">
    <source>
        <dbReference type="ARBA" id="ARBA00023163"/>
    </source>
</evidence>
<keyword evidence="4" id="KW-0238">DNA-binding</keyword>
<dbReference type="SUPFAM" id="SSF88946">
    <property type="entry name" value="Sigma2 domain of RNA polymerase sigma factors"/>
    <property type="match status" value="1"/>
</dbReference>
<dbReference type="SUPFAM" id="SSF88659">
    <property type="entry name" value="Sigma3 and sigma4 domains of RNA polymerase sigma factors"/>
    <property type="match status" value="1"/>
</dbReference>
<dbReference type="Proteomes" id="UP000027661">
    <property type="component" value="Unassembled WGS sequence"/>
</dbReference>
<comment type="similarity">
    <text evidence="1">Belongs to the sigma-70 factor family. ECF subfamily.</text>
</comment>
<dbReference type="InterPro" id="IPR013325">
    <property type="entry name" value="RNA_pol_sigma_r2"/>
</dbReference>
<accession>A0A069SR94</accession>
<feature type="domain" description="RNA polymerase sigma factor 70 region 4 type 2" evidence="7">
    <location>
        <begin position="106"/>
        <end position="157"/>
    </location>
</feature>
<dbReference type="PATRIC" id="fig|1339352.3.peg.1895"/>
<evidence type="ECO:0000256" key="4">
    <source>
        <dbReference type="ARBA" id="ARBA00023125"/>
    </source>
</evidence>
<name>A0A069SR94_PHOVU</name>
<dbReference type="NCBIfam" id="TIGR02937">
    <property type="entry name" value="sigma70-ECF"/>
    <property type="match status" value="1"/>
</dbReference>
<evidence type="ECO:0000313" key="9">
    <source>
        <dbReference type="Proteomes" id="UP000027661"/>
    </source>
</evidence>
<keyword evidence="5" id="KW-0804">Transcription</keyword>
<dbReference type="EMBL" id="JNHM01000027">
    <property type="protein sequence ID" value="KDS54173.1"/>
    <property type="molecule type" value="Genomic_DNA"/>
</dbReference>
<reference evidence="8 9" key="1">
    <citation type="submission" date="2014-04" db="EMBL/GenBank/DDBJ databases">
        <authorList>
            <person name="Sears C."/>
            <person name="Carroll K."/>
            <person name="Sack B.R."/>
            <person name="Qadri F."/>
            <person name="Myers L.L."/>
            <person name="Chung G.-T."/>
            <person name="Escheverria P."/>
            <person name="Fraser C.M."/>
            <person name="Sadzewicz L."/>
            <person name="Shefchek K.A."/>
            <person name="Tallon L."/>
            <person name="Das S.P."/>
            <person name="Daugherty S."/>
            <person name="Mongodin E.F."/>
        </authorList>
    </citation>
    <scope>NUCLEOTIDE SEQUENCE [LARGE SCALE GENOMIC DNA]</scope>
    <source>
        <strain evidence="8 9">3975 RP4</strain>
    </source>
</reference>
<dbReference type="Pfam" id="PF08281">
    <property type="entry name" value="Sigma70_r4_2"/>
    <property type="match status" value="1"/>
</dbReference>
<dbReference type="InterPro" id="IPR013324">
    <property type="entry name" value="RNA_pol_sigma_r3/r4-like"/>
</dbReference>
<dbReference type="PANTHER" id="PTHR43133">
    <property type="entry name" value="RNA POLYMERASE ECF-TYPE SIGMA FACTO"/>
    <property type="match status" value="1"/>
</dbReference>
<dbReference type="Gene3D" id="1.10.1740.10">
    <property type="match status" value="1"/>
</dbReference>
<evidence type="ECO:0000256" key="1">
    <source>
        <dbReference type="ARBA" id="ARBA00010641"/>
    </source>
</evidence>
<evidence type="ECO:0000256" key="3">
    <source>
        <dbReference type="ARBA" id="ARBA00023082"/>
    </source>
</evidence>
<sequence length="170" mass="19997">MDTAEFKQQFLPYHRKLYRVAFRLTGNPQEAEDMVQEAYLKLWNKRDELAGVLNTEAYCVTLVKNLCYDALRRSRPDEDGHAPEELNLPTDTNIAREVEQRDEVNQVRRLIGRLPEQQKRVILLRDVNDCSFEEIEQATGLNAINIRVLLSRARKKIREQYNAIMNYESK</sequence>
<keyword evidence="3" id="KW-0731">Sigma factor</keyword>
<proteinExistence type="inferred from homology"/>
<dbReference type="InterPro" id="IPR014284">
    <property type="entry name" value="RNA_pol_sigma-70_dom"/>
</dbReference>
<dbReference type="GO" id="GO:0016987">
    <property type="term" value="F:sigma factor activity"/>
    <property type="evidence" value="ECO:0007669"/>
    <property type="project" value="UniProtKB-KW"/>
</dbReference>
<dbReference type="Pfam" id="PF04542">
    <property type="entry name" value="Sigma70_r2"/>
    <property type="match status" value="1"/>
</dbReference>
<evidence type="ECO:0000256" key="2">
    <source>
        <dbReference type="ARBA" id="ARBA00023015"/>
    </source>
</evidence>
<keyword evidence="2" id="KW-0805">Transcription regulation</keyword>
<dbReference type="InterPro" id="IPR013249">
    <property type="entry name" value="RNA_pol_sigma70_r4_t2"/>
</dbReference>
<evidence type="ECO:0000259" key="6">
    <source>
        <dbReference type="Pfam" id="PF04542"/>
    </source>
</evidence>
<dbReference type="RefSeq" id="WP_032952819.1">
    <property type="nucleotide sequence ID" value="NZ_JNHM01000027.1"/>
</dbReference>
<comment type="caution">
    <text evidence="8">The sequence shown here is derived from an EMBL/GenBank/DDBJ whole genome shotgun (WGS) entry which is preliminary data.</text>
</comment>
<organism evidence="8 9">
    <name type="scientific">Phocaeicola vulgatus str. 3975 RP4</name>
    <dbReference type="NCBI Taxonomy" id="1339352"/>
    <lineage>
        <taxon>Bacteria</taxon>
        <taxon>Pseudomonadati</taxon>
        <taxon>Bacteroidota</taxon>
        <taxon>Bacteroidia</taxon>
        <taxon>Bacteroidales</taxon>
        <taxon>Bacteroidaceae</taxon>
        <taxon>Phocaeicola</taxon>
    </lineage>
</organism>
<dbReference type="InterPro" id="IPR007627">
    <property type="entry name" value="RNA_pol_sigma70_r2"/>
</dbReference>
<dbReference type="GO" id="GO:0006352">
    <property type="term" value="P:DNA-templated transcription initiation"/>
    <property type="evidence" value="ECO:0007669"/>
    <property type="project" value="InterPro"/>
</dbReference>
<dbReference type="InterPro" id="IPR036388">
    <property type="entry name" value="WH-like_DNA-bd_sf"/>
</dbReference>
<dbReference type="AlphaFoldDB" id="A0A069SR94"/>
<feature type="domain" description="RNA polymerase sigma-70 region 2" evidence="6">
    <location>
        <begin position="12"/>
        <end position="75"/>
    </location>
</feature>
<gene>
    <name evidence="8" type="ORF">M099_1957</name>
</gene>
<evidence type="ECO:0000259" key="7">
    <source>
        <dbReference type="Pfam" id="PF08281"/>
    </source>
</evidence>
<protein>
    <submittedName>
        <fullName evidence="8">RNA polymerase sigma factor, sigma-70 family protein</fullName>
    </submittedName>
</protein>
<dbReference type="PANTHER" id="PTHR43133:SF8">
    <property type="entry name" value="RNA POLYMERASE SIGMA FACTOR HI_1459-RELATED"/>
    <property type="match status" value="1"/>
</dbReference>
<dbReference type="CDD" id="cd06171">
    <property type="entry name" value="Sigma70_r4"/>
    <property type="match status" value="1"/>
</dbReference>
<evidence type="ECO:0000313" key="8">
    <source>
        <dbReference type="EMBL" id="KDS54173.1"/>
    </source>
</evidence>
<dbReference type="GO" id="GO:0003677">
    <property type="term" value="F:DNA binding"/>
    <property type="evidence" value="ECO:0007669"/>
    <property type="project" value="UniProtKB-KW"/>
</dbReference>
<dbReference type="InterPro" id="IPR039425">
    <property type="entry name" value="RNA_pol_sigma-70-like"/>
</dbReference>